<dbReference type="AlphaFoldDB" id="A0A221VWG6"/>
<protein>
    <submittedName>
        <fullName evidence="2">Uncharacterized protein</fullName>
    </submittedName>
</protein>
<feature type="compositionally biased region" description="Low complexity" evidence="1">
    <location>
        <begin position="9"/>
        <end position="18"/>
    </location>
</feature>
<gene>
    <name evidence="2" type="ORF">AHOG_00875</name>
</gene>
<dbReference type="KEGG" id="ahg:AHOG_00875"/>
<dbReference type="Proteomes" id="UP000204221">
    <property type="component" value="Chromosome"/>
</dbReference>
<dbReference type="EMBL" id="CP022521">
    <property type="protein sequence ID" value="ASO17844.1"/>
    <property type="molecule type" value="Genomic_DNA"/>
</dbReference>
<keyword evidence="3" id="KW-1185">Reference proteome</keyword>
<evidence type="ECO:0000313" key="3">
    <source>
        <dbReference type="Proteomes" id="UP000204221"/>
    </source>
</evidence>
<accession>A0A221VWG6</accession>
<organism evidence="2 3">
    <name type="scientific">Actinoalloteichus hoggarensis</name>
    <dbReference type="NCBI Taxonomy" id="1470176"/>
    <lineage>
        <taxon>Bacteria</taxon>
        <taxon>Bacillati</taxon>
        <taxon>Actinomycetota</taxon>
        <taxon>Actinomycetes</taxon>
        <taxon>Pseudonocardiales</taxon>
        <taxon>Pseudonocardiaceae</taxon>
        <taxon>Actinoalloteichus</taxon>
    </lineage>
</organism>
<name>A0A221VWG6_9PSEU</name>
<feature type="region of interest" description="Disordered" evidence="1">
    <location>
        <begin position="1"/>
        <end position="20"/>
    </location>
</feature>
<proteinExistence type="predicted"/>
<sequence length="94" mass="10587">MRDHWSDVRTCGRPTRTGRPCRSRLHGYDVACGVHADEHDRALAAAYGRGWREGFSAGADSGSRSMKGVVDRLKHDLAEARRRLEDGRRPRATR</sequence>
<reference evidence="2 3" key="1">
    <citation type="submission" date="2017-07" db="EMBL/GenBank/DDBJ databases">
        <title>Complete genome sequence of Actinoalloteichus hoggarensis DSM 45943, type strain of Actinoalloteichus hoggarensis.</title>
        <authorList>
            <person name="Ruckert C."/>
            <person name="Nouioui I."/>
            <person name="Willmese J."/>
            <person name="van Wezel G."/>
            <person name="Klenk H.-P."/>
            <person name="Kalinowski J."/>
            <person name="Zotchev S.B."/>
        </authorList>
    </citation>
    <scope>NUCLEOTIDE SEQUENCE [LARGE SCALE GENOMIC DNA]</scope>
    <source>
        <strain evidence="2 3">DSM 45943</strain>
    </source>
</reference>
<evidence type="ECO:0000256" key="1">
    <source>
        <dbReference type="SAM" id="MobiDB-lite"/>
    </source>
</evidence>
<evidence type="ECO:0000313" key="2">
    <source>
        <dbReference type="EMBL" id="ASO17844.1"/>
    </source>
</evidence>